<feature type="domain" description="DUF4232" evidence="3">
    <location>
        <begin position="61"/>
        <end position="177"/>
    </location>
</feature>
<sequence>MATFRTTRPAHRAALLTTSIALPVLLGACGSDSGGTTVPSTASASTVPTATTVPSTGDTRCRTSELRASVGRLDPGAGQKNFPVVLTNDSTRTCTLRGYPGVAFVDGAGKQLGLLPKRSDAELTTVRLAPGESAWAGLSFTNPELSEAETATPAELLVTPPDEREQLKVTWEKGDVPVGGNRSSVFLTVFGPGTGP</sequence>
<feature type="region of interest" description="Disordered" evidence="1">
    <location>
        <begin position="33"/>
        <end position="59"/>
    </location>
</feature>
<dbReference type="AlphaFoldDB" id="A0A917KGN2"/>
<comment type="caution">
    <text evidence="4">The sequence shown here is derived from an EMBL/GenBank/DDBJ whole genome shotgun (WGS) entry which is preliminary data.</text>
</comment>
<keyword evidence="2" id="KW-0732">Signal</keyword>
<reference evidence="4" key="2">
    <citation type="submission" date="2020-09" db="EMBL/GenBank/DDBJ databases">
        <authorList>
            <person name="Sun Q."/>
            <person name="Zhou Y."/>
        </authorList>
    </citation>
    <scope>NUCLEOTIDE SEQUENCE</scope>
    <source>
        <strain evidence="4">CGMCC 4.7272</strain>
    </source>
</reference>
<proteinExistence type="predicted"/>
<protein>
    <submittedName>
        <fullName evidence="4">Lipoprotein</fullName>
    </submittedName>
</protein>
<gene>
    <name evidence="4" type="ORF">GCM10012282_06820</name>
</gene>
<organism evidence="4 5">
    <name type="scientific">Streptomyces lacrimifluminis</name>
    <dbReference type="NCBI Taxonomy" id="1500077"/>
    <lineage>
        <taxon>Bacteria</taxon>
        <taxon>Bacillati</taxon>
        <taxon>Actinomycetota</taxon>
        <taxon>Actinomycetes</taxon>
        <taxon>Kitasatosporales</taxon>
        <taxon>Streptomycetaceae</taxon>
        <taxon>Streptomyces</taxon>
    </lineage>
</organism>
<dbReference type="InterPro" id="IPR025326">
    <property type="entry name" value="DUF4232"/>
</dbReference>
<evidence type="ECO:0000259" key="3">
    <source>
        <dbReference type="Pfam" id="PF14016"/>
    </source>
</evidence>
<dbReference type="EMBL" id="BMMU01000002">
    <property type="protein sequence ID" value="GGJ13100.1"/>
    <property type="molecule type" value="Genomic_DNA"/>
</dbReference>
<reference evidence="4" key="1">
    <citation type="journal article" date="2014" name="Int. J. Syst. Evol. Microbiol.">
        <title>Complete genome sequence of Corynebacterium casei LMG S-19264T (=DSM 44701T), isolated from a smear-ripened cheese.</title>
        <authorList>
            <consortium name="US DOE Joint Genome Institute (JGI-PGF)"/>
            <person name="Walter F."/>
            <person name="Albersmeier A."/>
            <person name="Kalinowski J."/>
            <person name="Ruckert C."/>
        </authorList>
    </citation>
    <scope>NUCLEOTIDE SEQUENCE</scope>
    <source>
        <strain evidence="4">CGMCC 4.7272</strain>
    </source>
</reference>
<name>A0A917KGN2_9ACTN</name>
<evidence type="ECO:0000313" key="4">
    <source>
        <dbReference type="EMBL" id="GGJ13100.1"/>
    </source>
</evidence>
<dbReference type="Pfam" id="PF14016">
    <property type="entry name" value="DUF4232"/>
    <property type="match status" value="1"/>
</dbReference>
<keyword evidence="5" id="KW-1185">Reference proteome</keyword>
<keyword evidence="4" id="KW-0449">Lipoprotein</keyword>
<accession>A0A917KGN2</accession>
<feature type="compositionally biased region" description="Low complexity" evidence="1">
    <location>
        <begin position="34"/>
        <end position="57"/>
    </location>
</feature>
<evidence type="ECO:0000313" key="5">
    <source>
        <dbReference type="Proteomes" id="UP000625682"/>
    </source>
</evidence>
<dbReference type="PROSITE" id="PS51257">
    <property type="entry name" value="PROKAR_LIPOPROTEIN"/>
    <property type="match status" value="1"/>
</dbReference>
<evidence type="ECO:0000256" key="2">
    <source>
        <dbReference type="SAM" id="SignalP"/>
    </source>
</evidence>
<evidence type="ECO:0000256" key="1">
    <source>
        <dbReference type="SAM" id="MobiDB-lite"/>
    </source>
</evidence>
<feature type="chain" id="PRO_5039225573" evidence="2">
    <location>
        <begin position="29"/>
        <end position="196"/>
    </location>
</feature>
<dbReference type="RefSeq" id="WP_189145737.1">
    <property type="nucleotide sequence ID" value="NZ_BAABER010000006.1"/>
</dbReference>
<dbReference type="Proteomes" id="UP000625682">
    <property type="component" value="Unassembled WGS sequence"/>
</dbReference>
<feature type="signal peptide" evidence="2">
    <location>
        <begin position="1"/>
        <end position="28"/>
    </location>
</feature>